<dbReference type="Gene3D" id="3.20.20.70">
    <property type="entry name" value="Aldolase class I"/>
    <property type="match status" value="1"/>
</dbReference>
<comment type="caution">
    <text evidence="7">The sequence shown here is derived from an EMBL/GenBank/DDBJ whole genome shotgun (WGS) entry which is preliminary data.</text>
</comment>
<dbReference type="SUPFAM" id="SSF102114">
    <property type="entry name" value="Radical SAM enzymes"/>
    <property type="match status" value="1"/>
</dbReference>
<dbReference type="SFLD" id="SFLDG01067">
    <property type="entry name" value="SPASM/twitch_domain_containing"/>
    <property type="match status" value="1"/>
</dbReference>
<evidence type="ECO:0000256" key="3">
    <source>
        <dbReference type="ARBA" id="ARBA00022723"/>
    </source>
</evidence>
<dbReference type="InterPro" id="IPR007197">
    <property type="entry name" value="rSAM"/>
</dbReference>
<dbReference type="Pfam" id="PF04055">
    <property type="entry name" value="Radical_SAM"/>
    <property type="match status" value="1"/>
</dbReference>
<name>A0ABS5CSS4_9FLAO</name>
<dbReference type="SFLD" id="SFLDS00029">
    <property type="entry name" value="Radical_SAM"/>
    <property type="match status" value="1"/>
</dbReference>
<dbReference type="PANTHER" id="PTHR11228">
    <property type="entry name" value="RADICAL SAM DOMAIN PROTEIN"/>
    <property type="match status" value="1"/>
</dbReference>
<gene>
    <name evidence="7" type="ORF">J3S90_07625</name>
</gene>
<keyword evidence="5" id="KW-0411">Iron-sulfur</keyword>
<dbReference type="InterPro" id="IPR013785">
    <property type="entry name" value="Aldolase_TIM"/>
</dbReference>
<comment type="cofactor">
    <cofactor evidence="1">
        <name>[4Fe-4S] cluster</name>
        <dbReference type="ChEBI" id="CHEBI:49883"/>
    </cofactor>
</comment>
<organism evidence="7 8">
    <name type="scientific">Flavobacterium flabelliforme</name>
    <dbReference type="NCBI Taxonomy" id="2816119"/>
    <lineage>
        <taxon>Bacteria</taxon>
        <taxon>Pseudomonadati</taxon>
        <taxon>Bacteroidota</taxon>
        <taxon>Flavobacteriia</taxon>
        <taxon>Flavobacteriales</taxon>
        <taxon>Flavobacteriaceae</taxon>
        <taxon>Flavobacterium</taxon>
    </lineage>
</organism>
<keyword evidence="2" id="KW-0949">S-adenosyl-L-methionine</keyword>
<evidence type="ECO:0000259" key="6">
    <source>
        <dbReference type="PROSITE" id="PS51918"/>
    </source>
</evidence>
<protein>
    <submittedName>
        <fullName evidence="7">Anaerobic ribonucleoside-triphosphate reductase activating protein</fullName>
    </submittedName>
</protein>
<dbReference type="InterPro" id="IPR058240">
    <property type="entry name" value="rSAM_sf"/>
</dbReference>
<keyword evidence="3" id="KW-0479">Metal-binding</keyword>
<keyword evidence="8" id="KW-1185">Reference proteome</keyword>
<evidence type="ECO:0000313" key="7">
    <source>
        <dbReference type="EMBL" id="MBP4141670.1"/>
    </source>
</evidence>
<dbReference type="PROSITE" id="PS51918">
    <property type="entry name" value="RADICAL_SAM"/>
    <property type="match status" value="1"/>
</dbReference>
<keyword evidence="4" id="KW-0408">Iron</keyword>
<dbReference type="NCBIfam" id="TIGR02495">
    <property type="entry name" value="NrdG2"/>
    <property type="match status" value="1"/>
</dbReference>
<dbReference type="SFLD" id="SFLDG01094">
    <property type="entry name" value="Uncharacterised_Radical_SAM_Su"/>
    <property type="match status" value="1"/>
</dbReference>
<evidence type="ECO:0000256" key="2">
    <source>
        <dbReference type="ARBA" id="ARBA00022691"/>
    </source>
</evidence>
<evidence type="ECO:0000313" key="8">
    <source>
        <dbReference type="Proteomes" id="UP000674217"/>
    </source>
</evidence>
<evidence type="ECO:0000256" key="1">
    <source>
        <dbReference type="ARBA" id="ARBA00001966"/>
    </source>
</evidence>
<feature type="domain" description="Radical SAM core" evidence="6">
    <location>
        <begin position="19"/>
        <end position="230"/>
    </location>
</feature>
<evidence type="ECO:0000256" key="4">
    <source>
        <dbReference type="ARBA" id="ARBA00023004"/>
    </source>
</evidence>
<evidence type="ECO:0000256" key="5">
    <source>
        <dbReference type="ARBA" id="ARBA00023014"/>
    </source>
</evidence>
<reference evidence="7 8" key="1">
    <citation type="submission" date="2021-03" db="EMBL/GenBank/DDBJ databases">
        <title>Flavobacterium Flabelliformis Sp. Nov. And Flavobacterium Geliluteum Sp. Nov., Two Novel Multidrug Resistant Psychrophilic Species Isolated From Antarctica.</title>
        <authorList>
            <person name="Kralova S."/>
            <person name="Busse H.J."/>
            <person name="Bezdicek M."/>
            <person name="Nykrynova M."/>
            <person name="Kroupova E."/>
            <person name="Krsek D."/>
            <person name="Sedlacek I."/>
        </authorList>
    </citation>
    <scope>NUCLEOTIDE SEQUENCE [LARGE SCALE GENOMIC DNA]</scope>
    <source>
        <strain evidence="7 8">P4023</strain>
    </source>
</reference>
<dbReference type="RefSeq" id="WP_210645700.1">
    <property type="nucleotide sequence ID" value="NZ_JAGFBU010000002.1"/>
</dbReference>
<dbReference type="PANTHER" id="PTHR11228:SF27">
    <property type="entry name" value="GLYCYL-RADICAL ENZYME ACTIVATING ENZYME MJ1227-RELATED"/>
    <property type="match status" value="1"/>
</dbReference>
<proteinExistence type="predicted"/>
<dbReference type="InterPro" id="IPR050377">
    <property type="entry name" value="Radical_SAM_PqqE_MftC-like"/>
</dbReference>
<dbReference type="InterPro" id="IPR012840">
    <property type="entry name" value="NrdG2"/>
</dbReference>
<accession>A0ABS5CSS4</accession>
<dbReference type="EMBL" id="JAGFBU010000002">
    <property type="protein sequence ID" value="MBP4141670.1"/>
    <property type="molecule type" value="Genomic_DNA"/>
</dbReference>
<dbReference type="Proteomes" id="UP000674217">
    <property type="component" value="Unassembled WGS sequence"/>
</dbReference>
<sequence length="230" mass="26081">MKENVSTPIYSITPFTLLDYAHKSACILWFTGCNMRCLYCYNPEIVLGKGTISLEKALAFLSSRKNLLDAVVFSGGECLLHKSSIKLIAEVKKMGFLVKIDTNGSKPAVLQELLKNQLIDYVALDFKAMPAHFEKITQSDLFNPFEKSLRLLIASGLTFEVRTTVHSDLINENQMKQMVTYLEKQNYKGNYYIQHFMNGANTLQELGYSNKEIEKVNLSTANIKVQFRGK</sequence>
<dbReference type="CDD" id="cd01335">
    <property type="entry name" value="Radical_SAM"/>
    <property type="match status" value="1"/>
</dbReference>